<evidence type="ECO:0000256" key="2">
    <source>
        <dbReference type="ARBA" id="ARBA00012438"/>
    </source>
</evidence>
<evidence type="ECO:0000259" key="7">
    <source>
        <dbReference type="PROSITE" id="PS50113"/>
    </source>
</evidence>
<evidence type="ECO:0000256" key="5">
    <source>
        <dbReference type="ARBA" id="ARBA00022777"/>
    </source>
</evidence>
<comment type="catalytic activity">
    <reaction evidence="1">
        <text>ATP + protein L-histidine = ADP + protein N-phospho-L-histidine.</text>
        <dbReference type="EC" id="2.7.13.3"/>
    </reaction>
</comment>
<evidence type="ECO:0000313" key="9">
    <source>
        <dbReference type="Proteomes" id="UP000246058"/>
    </source>
</evidence>
<dbReference type="Gene3D" id="3.30.450.20">
    <property type="entry name" value="PAS domain"/>
    <property type="match status" value="2"/>
</dbReference>
<dbReference type="RefSeq" id="WP_109952786.1">
    <property type="nucleotide sequence ID" value="NZ_CP029551.1"/>
</dbReference>
<dbReference type="InterPro" id="IPR000700">
    <property type="entry name" value="PAS-assoc_C"/>
</dbReference>
<dbReference type="InterPro" id="IPR001610">
    <property type="entry name" value="PAC"/>
</dbReference>
<reference evidence="8 9" key="1">
    <citation type="submission" date="2018-05" db="EMBL/GenBank/DDBJ databases">
        <title>Complete Genome Sequence of Methylobacterium sp. 17Sr1-43.</title>
        <authorList>
            <person name="Srinivasan S."/>
        </authorList>
    </citation>
    <scope>NUCLEOTIDE SEQUENCE [LARGE SCALE GENOMIC DNA]</scope>
    <source>
        <strain evidence="8 9">17Sr1-43</strain>
    </source>
</reference>
<dbReference type="GO" id="GO:0004673">
    <property type="term" value="F:protein histidine kinase activity"/>
    <property type="evidence" value="ECO:0007669"/>
    <property type="project" value="UniProtKB-EC"/>
</dbReference>
<dbReference type="OrthoDB" id="100177at2"/>
<evidence type="ECO:0000256" key="3">
    <source>
        <dbReference type="ARBA" id="ARBA00022553"/>
    </source>
</evidence>
<dbReference type="SMART" id="SM00091">
    <property type="entry name" value="PAS"/>
    <property type="match status" value="1"/>
</dbReference>
<dbReference type="InterPro" id="IPR000014">
    <property type="entry name" value="PAS"/>
</dbReference>
<dbReference type="PROSITE" id="PS50113">
    <property type="entry name" value="PAC"/>
    <property type="match status" value="2"/>
</dbReference>
<protein>
    <recommendedName>
        <fullName evidence="2">histidine kinase</fullName>
        <ecNumber evidence="2">2.7.13.3</ecNumber>
    </recommendedName>
</protein>
<dbReference type="PANTHER" id="PTHR43304">
    <property type="entry name" value="PHYTOCHROME-LIKE PROTEIN CPH1"/>
    <property type="match status" value="1"/>
</dbReference>
<accession>A0A2U8VWQ8</accession>
<dbReference type="PANTHER" id="PTHR43304:SF1">
    <property type="entry name" value="PAC DOMAIN-CONTAINING PROTEIN"/>
    <property type="match status" value="1"/>
</dbReference>
<dbReference type="AlphaFoldDB" id="A0A2U8VWQ8"/>
<gene>
    <name evidence="8" type="ORF">DK427_19945</name>
</gene>
<feature type="domain" description="PAC" evidence="7">
    <location>
        <begin position="111"/>
        <end position="163"/>
    </location>
</feature>
<dbReference type="InterPro" id="IPR013655">
    <property type="entry name" value="PAS_fold_3"/>
</dbReference>
<keyword evidence="9" id="KW-1185">Reference proteome</keyword>
<dbReference type="EC" id="2.7.13.3" evidence="2"/>
<dbReference type="PROSITE" id="PS50112">
    <property type="entry name" value="PAS"/>
    <property type="match status" value="1"/>
</dbReference>
<keyword evidence="4" id="KW-0808">Transferase</keyword>
<dbReference type="Pfam" id="PF08447">
    <property type="entry name" value="PAS_3"/>
    <property type="match status" value="2"/>
</dbReference>
<evidence type="ECO:0000256" key="4">
    <source>
        <dbReference type="ARBA" id="ARBA00022679"/>
    </source>
</evidence>
<name>A0A2U8VWQ8_9HYPH</name>
<feature type="domain" description="PAC" evidence="7">
    <location>
        <begin position="237"/>
        <end position="283"/>
    </location>
</feature>
<dbReference type="Proteomes" id="UP000246058">
    <property type="component" value="Chromosome"/>
</dbReference>
<dbReference type="InterPro" id="IPR035965">
    <property type="entry name" value="PAS-like_dom_sf"/>
</dbReference>
<sequence length="283" mass="32426">MQIRAQSVLESGGTQRWAVHVLGTPLDVTDAKQGEPYHESEQRFRAFVAASSDRMYRRNPDWRVMRQLDGRGILPDTPQPIEAWVDRCLHADDQARVKAAGERAIRGRTMFEPEHRVRQASGNLGWIHSRAVPILREKGRIMEWLGTASDVTARKQAEAALRRSEERLRAVANLGPDFLWSSDPDGRATWFSERRYAYMGQSEIEVLCHGWQEVIHPDDREPAMARLRSVVEQGRVYGHDYRSRSIDGSYRWFLVRAGSVHDDDGRVSQCHGAVTDIDDLRRL</sequence>
<evidence type="ECO:0000259" key="6">
    <source>
        <dbReference type="PROSITE" id="PS50112"/>
    </source>
</evidence>
<dbReference type="NCBIfam" id="TIGR00229">
    <property type="entry name" value="sensory_box"/>
    <property type="match status" value="2"/>
</dbReference>
<dbReference type="KEGG" id="meti:DK427_19945"/>
<keyword evidence="5" id="KW-0418">Kinase</keyword>
<dbReference type="SUPFAM" id="SSF55785">
    <property type="entry name" value="PYP-like sensor domain (PAS domain)"/>
    <property type="match status" value="2"/>
</dbReference>
<feature type="domain" description="PAS" evidence="6">
    <location>
        <begin position="164"/>
        <end position="234"/>
    </location>
</feature>
<evidence type="ECO:0000256" key="1">
    <source>
        <dbReference type="ARBA" id="ARBA00000085"/>
    </source>
</evidence>
<organism evidence="8 9">
    <name type="scientific">Methylobacterium radiodurans</name>
    <dbReference type="NCBI Taxonomy" id="2202828"/>
    <lineage>
        <taxon>Bacteria</taxon>
        <taxon>Pseudomonadati</taxon>
        <taxon>Pseudomonadota</taxon>
        <taxon>Alphaproteobacteria</taxon>
        <taxon>Hyphomicrobiales</taxon>
        <taxon>Methylobacteriaceae</taxon>
        <taxon>Methylobacterium</taxon>
    </lineage>
</organism>
<dbReference type="CDD" id="cd00130">
    <property type="entry name" value="PAS"/>
    <property type="match status" value="1"/>
</dbReference>
<dbReference type="InterPro" id="IPR052162">
    <property type="entry name" value="Sensor_kinase/Photoreceptor"/>
</dbReference>
<keyword evidence="3" id="KW-0597">Phosphoprotein</keyword>
<proteinExistence type="predicted"/>
<dbReference type="EMBL" id="CP029551">
    <property type="protein sequence ID" value="AWN37720.1"/>
    <property type="molecule type" value="Genomic_DNA"/>
</dbReference>
<dbReference type="FunFam" id="3.30.450.20:FF:000099">
    <property type="entry name" value="Sensory box sensor histidine kinase"/>
    <property type="match status" value="1"/>
</dbReference>
<evidence type="ECO:0000313" key="8">
    <source>
        <dbReference type="EMBL" id="AWN37720.1"/>
    </source>
</evidence>
<dbReference type="SMART" id="SM00086">
    <property type="entry name" value="PAC"/>
    <property type="match status" value="2"/>
</dbReference>